<keyword evidence="1" id="KW-0479">Metal-binding</keyword>
<dbReference type="AlphaFoldDB" id="A0A2P5XG93"/>
<dbReference type="GO" id="GO:0008270">
    <property type="term" value="F:zinc ion binding"/>
    <property type="evidence" value="ECO:0007669"/>
    <property type="project" value="UniProtKB-KW"/>
</dbReference>
<dbReference type="PANTHER" id="PTHR31286:SF173">
    <property type="entry name" value="DUF4283 DOMAIN-CONTAINING PROTEIN"/>
    <property type="match status" value="1"/>
</dbReference>
<evidence type="ECO:0000313" key="5">
    <source>
        <dbReference type="Proteomes" id="UP000239757"/>
    </source>
</evidence>
<organism evidence="4 5">
    <name type="scientific">Gossypium barbadense</name>
    <name type="common">Sea Island cotton</name>
    <name type="synonym">Hibiscus barbadensis</name>
    <dbReference type="NCBI Taxonomy" id="3634"/>
    <lineage>
        <taxon>Eukaryota</taxon>
        <taxon>Viridiplantae</taxon>
        <taxon>Streptophyta</taxon>
        <taxon>Embryophyta</taxon>
        <taxon>Tracheophyta</taxon>
        <taxon>Spermatophyta</taxon>
        <taxon>Magnoliopsida</taxon>
        <taxon>eudicotyledons</taxon>
        <taxon>Gunneridae</taxon>
        <taxon>Pentapetalae</taxon>
        <taxon>rosids</taxon>
        <taxon>malvids</taxon>
        <taxon>Malvales</taxon>
        <taxon>Malvaceae</taxon>
        <taxon>Malvoideae</taxon>
        <taxon>Gossypium</taxon>
    </lineage>
</organism>
<dbReference type="InterPro" id="IPR001878">
    <property type="entry name" value="Znf_CCHC"/>
</dbReference>
<name>A0A2P5XG93_GOSBA</name>
<dbReference type="SUPFAM" id="SSF57756">
    <property type="entry name" value="Retrovirus zinc finger-like domains"/>
    <property type="match status" value="1"/>
</dbReference>
<evidence type="ECO:0000256" key="1">
    <source>
        <dbReference type="PROSITE-ProRule" id="PRU00047"/>
    </source>
</evidence>
<proteinExistence type="predicted"/>
<dbReference type="InterPro" id="IPR040256">
    <property type="entry name" value="At4g02000-like"/>
</dbReference>
<dbReference type="Proteomes" id="UP000239757">
    <property type="component" value="Unassembled WGS sequence"/>
</dbReference>
<protein>
    <recommendedName>
        <fullName evidence="3">CCHC-type domain-containing protein</fullName>
    </recommendedName>
</protein>
<feature type="region of interest" description="Disordered" evidence="2">
    <location>
        <begin position="236"/>
        <end position="259"/>
    </location>
</feature>
<dbReference type="GO" id="GO:0003676">
    <property type="term" value="F:nucleic acid binding"/>
    <property type="evidence" value="ECO:0007669"/>
    <property type="project" value="InterPro"/>
</dbReference>
<sequence>MAMDSDPPLSATMSWKDKLFGAGLSCAGQEVAGVDGGSDGDFILLDDDIIRSTVNGIPTIDFSDRVKEILYKEMEMTVVLKLLGQNISYGNKEDYDDVLTQGPWIIFGQYLTVQPWTKDFSPLQPYPSVVMAWIRLPGLPGFMYKRMILEAIGSMIGKVVKFDFNTDNRTRGRFSRMALFINLDKPLISQICVNGKIQRVEYKALPTVCFTCGKYGHVRELCPLLKETSDKASDKVVIDGGSSNNNGYLRKDSEPTFSP</sequence>
<keyword evidence="1" id="KW-0862">Zinc</keyword>
<feature type="domain" description="CCHC-type" evidence="3">
    <location>
        <begin position="209"/>
        <end position="223"/>
    </location>
</feature>
<dbReference type="EMBL" id="KZ664941">
    <property type="protein sequence ID" value="PPS02341.1"/>
    <property type="molecule type" value="Genomic_DNA"/>
</dbReference>
<dbReference type="OrthoDB" id="995555at2759"/>
<accession>A0A2P5XG93</accession>
<dbReference type="InterPro" id="IPR036875">
    <property type="entry name" value="Znf_CCHC_sf"/>
</dbReference>
<dbReference type="PROSITE" id="PS50158">
    <property type="entry name" value="ZF_CCHC"/>
    <property type="match status" value="1"/>
</dbReference>
<reference evidence="4 5" key="1">
    <citation type="submission" date="2015-01" db="EMBL/GenBank/DDBJ databases">
        <title>Genome of allotetraploid Gossypium barbadense reveals genomic plasticity and fiber elongation in cotton evolution.</title>
        <authorList>
            <person name="Chen X."/>
            <person name="Liu X."/>
            <person name="Zhao B."/>
            <person name="Zheng H."/>
            <person name="Hu Y."/>
            <person name="Lu G."/>
            <person name="Yang C."/>
            <person name="Chen J."/>
            <person name="Shan C."/>
            <person name="Zhang L."/>
            <person name="Zhou Y."/>
            <person name="Wang L."/>
            <person name="Guo W."/>
            <person name="Bai Y."/>
            <person name="Ruan J."/>
            <person name="Shangguan X."/>
            <person name="Mao Y."/>
            <person name="Jiang J."/>
            <person name="Zhu Y."/>
            <person name="Lei J."/>
            <person name="Kang H."/>
            <person name="Chen S."/>
            <person name="He X."/>
            <person name="Wang R."/>
            <person name="Wang Y."/>
            <person name="Chen J."/>
            <person name="Wang L."/>
            <person name="Yu S."/>
            <person name="Wang B."/>
            <person name="Wei J."/>
            <person name="Song S."/>
            <person name="Lu X."/>
            <person name="Gao Z."/>
            <person name="Gu W."/>
            <person name="Deng X."/>
            <person name="Ma D."/>
            <person name="Wang S."/>
            <person name="Liang W."/>
            <person name="Fang L."/>
            <person name="Cai C."/>
            <person name="Zhu X."/>
            <person name="Zhou B."/>
            <person name="Zhang Y."/>
            <person name="Chen Z."/>
            <person name="Xu S."/>
            <person name="Zhu R."/>
            <person name="Wang S."/>
            <person name="Zhang T."/>
            <person name="Zhao G."/>
        </authorList>
    </citation>
    <scope>NUCLEOTIDE SEQUENCE [LARGE SCALE GENOMIC DNA]</scope>
    <source>
        <strain evidence="5">cv. Xinhai21</strain>
        <tissue evidence="4">Leaf</tissue>
    </source>
</reference>
<evidence type="ECO:0000256" key="2">
    <source>
        <dbReference type="SAM" id="MobiDB-lite"/>
    </source>
</evidence>
<dbReference type="PANTHER" id="PTHR31286">
    <property type="entry name" value="GLYCINE-RICH CELL WALL STRUCTURAL PROTEIN 1.8-LIKE"/>
    <property type="match status" value="1"/>
</dbReference>
<evidence type="ECO:0000259" key="3">
    <source>
        <dbReference type="PROSITE" id="PS50158"/>
    </source>
</evidence>
<feature type="compositionally biased region" description="Basic and acidic residues" evidence="2">
    <location>
        <begin position="249"/>
        <end position="259"/>
    </location>
</feature>
<gene>
    <name evidence="4" type="ORF">GOBAR_AA18327</name>
</gene>
<evidence type="ECO:0000313" key="4">
    <source>
        <dbReference type="EMBL" id="PPS02341.1"/>
    </source>
</evidence>
<keyword evidence="1" id="KW-0863">Zinc-finger</keyword>